<evidence type="ECO:0000313" key="2">
    <source>
        <dbReference type="Proteomes" id="UP001432027"/>
    </source>
</evidence>
<protein>
    <submittedName>
        <fullName evidence="1">Uncharacterized protein</fullName>
    </submittedName>
</protein>
<sequence length="110" mass="11817">LLNSDVAFDGELVLLGIRRVGMLDVIMEPSGQHVGSLFGEVSTTAPRIQALVVDEHDSVDGALLDGLLGARISTVGSLDHSTTYLFRDGTKQNLHLDHVVNESLRLAARL</sequence>
<keyword evidence="2" id="KW-1185">Reference proteome</keyword>
<feature type="non-terminal residue" evidence="1">
    <location>
        <position position="1"/>
    </location>
</feature>
<gene>
    <name evidence="1" type="ORF">PENTCL1PPCAC_29231</name>
</gene>
<comment type="caution">
    <text evidence="1">The sequence shown here is derived from an EMBL/GenBank/DDBJ whole genome shotgun (WGS) entry which is preliminary data.</text>
</comment>
<proteinExistence type="predicted"/>
<dbReference type="AlphaFoldDB" id="A0AAV5UJB3"/>
<dbReference type="Proteomes" id="UP001432027">
    <property type="component" value="Unassembled WGS sequence"/>
</dbReference>
<organism evidence="1 2">
    <name type="scientific">Pristionchus entomophagus</name>
    <dbReference type="NCBI Taxonomy" id="358040"/>
    <lineage>
        <taxon>Eukaryota</taxon>
        <taxon>Metazoa</taxon>
        <taxon>Ecdysozoa</taxon>
        <taxon>Nematoda</taxon>
        <taxon>Chromadorea</taxon>
        <taxon>Rhabditida</taxon>
        <taxon>Rhabditina</taxon>
        <taxon>Diplogasteromorpha</taxon>
        <taxon>Diplogasteroidea</taxon>
        <taxon>Neodiplogasteridae</taxon>
        <taxon>Pristionchus</taxon>
    </lineage>
</organism>
<evidence type="ECO:0000313" key="1">
    <source>
        <dbReference type="EMBL" id="GMT07057.1"/>
    </source>
</evidence>
<name>A0AAV5UJB3_9BILA</name>
<reference evidence="1" key="1">
    <citation type="submission" date="2023-10" db="EMBL/GenBank/DDBJ databases">
        <title>Genome assembly of Pristionchus species.</title>
        <authorList>
            <person name="Yoshida K."/>
            <person name="Sommer R.J."/>
        </authorList>
    </citation>
    <scope>NUCLEOTIDE SEQUENCE</scope>
    <source>
        <strain evidence="1">RS0144</strain>
    </source>
</reference>
<dbReference type="EMBL" id="BTSX01000006">
    <property type="protein sequence ID" value="GMT07057.1"/>
    <property type="molecule type" value="Genomic_DNA"/>
</dbReference>
<accession>A0AAV5UJB3</accession>